<keyword evidence="11" id="KW-0732">Signal</keyword>
<dbReference type="PROSITE" id="PS00682">
    <property type="entry name" value="ZP_1"/>
    <property type="match status" value="1"/>
</dbReference>
<evidence type="ECO:0000313" key="25">
    <source>
        <dbReference type="RefSeq" id="XP_033819400.1"/>
    </source>
</evidence>
<dbReference type="Pfam" id="PF25106">
    <property type="entry name" value="VWA_4"/>
    <property type="match status" value="1"/>
</dbReference>
<evidence type="ECO:0000256" key="14">
    <source>
        <dbReference type="ARBA" id="ARBA00023136"/>
    </source>
</evidence>
<dbReference type="InterPro" id="IPR001881">
    <property type="entry name" value="EGF-like_Ca-bd_dom"/>
</dbReference>
<evidence type="ECO:0000256" key="9">
    <source>
        <dbReference type="ARBA" id="ARBA00022588"/>
    </source>
</evidence>
<dbReference type="Gene3D" id="2.60.40.4100">
    <property type="entry name" value="Zona pellucida, ZP-C domain"/>
    <property type="match status" value="1"/>
</dbReference>
<evidence type="ECO:0000256" key="15">
    <source>
        <dbReference type="ARBA" id="ARBA00023157"/>
    </source>
</evidence>
<keyword evidence="10" id="KW-0336">GPI-anchor</keyword>
<dbReference type="InterPro" id="IPR056861">
    <property type="entry name" value="HMCN1-like_VWA"/>
</dbReference>
<evidence type="ECO:0000259" key="23">
    <source>
        <dbReference type="PROSITE" id="PS51034"/>
    </source>
</evidence>
<evidence type="ECO:0000256" key="13">
    <source>
        <dbReference type="ARBA" id="ARBA00022859"/>
    </source>
</evidence>
<dbReference type="PRINTS" id="PR00023">
    <property type="entry name" value="ZPELLUCIDA"/>
</dbReference>
<dbReference type="GO" id="GO:0098552">
    <property type="term" value="C:side of membrane"/>
    <property type="evidence" value="ECO:0007669"/>
    <property type="project" value="UniProtKB-KW"/>
</dbReference>
<keyword evidence="13" id="KW-0391">Immunity</keyword>
<feature type="domain" description="EGF-like" evidence="22">
    <location>
        <begin position="308"/>
        <end position="349"/>
    </location>
</feature>
<dbReference type="GeneID" id="117369243"/>
<dbReference type="InterPro" id="IPR048290">
    <property type="entry name" value="ZP_chr"/>
</dbReference>
<dbReference type="InterPro" id="IPR000152">
    <property type="entry name" value="EGF-type_Asp/Asn_hydroxyl_site"/>
</dbReference>
<evidence type="ECO:0000256" key="3">
    <source>
        <dbReference type="ARBA" id="ARBA00004539"/>
    </source>
</evidence>
<keyword evidence="7" id="KW-0964">Secreted</keyword>
<accession>A0A6P8SK70</accession>
<evidence type="ECO:0000256" key="12">
    <source>
        <dbReference type="ARBA" id="ARBA00022737"/>
    </source>
</evidence>
<keyword evidence="17" id="KW-0966">Cell projection</keyword>
<feature type="domain" description="EGF-like" evidence="22">
    <location>
        <begin position="350"/>
        <end position="391"/>
    </location>
</feature>
<evidence type="ECO:0000256" key="6">
    <source>
        <dbReference type="ARBA" id="ARBA00022475"/>
    </source>
</evidence>
<dbReference type="GO" id="GO:0016323">
    <property type="term" value="C:basolateral plasma membrane"/>
    <property type="evidence" value="ECO:0007669"/>
    <property type="project" value="UniProtKB-SubCell"/>
</dbReference>
<dbReference type="GO" id="GO:0060170">
    <property type="term" value="C:ciliary membrane"/>
    <property type="evidence" value="ECO:0007669"/>
    <property type="project" value="UniProtKB-SubCell"/>
</dbReference>
<dbReference type="InParanoid" id="A0A6P8SK70"/>
<dbReference type="InterPro" id="IPR049883">
    <property type="entry name" value="NOTCH1_EGF-like"/>
</dbReference>
<dbReference type="InterPro" id="IPR057774">
    <property type="entry name" value="D8C_UMOD/GP2/OIT3-like"/>
</dbReference>
<dbReference type="SMART" id="SM00241">
    <property type="entry name" value="ZP"/>
    <property type="match status" value="1"/>
</dbReference>
<dbReference type="Pfam" id="PF07645">
    <property type="entry name" value="EGF_CA"/>
    <property type="match status" value="1"/>
</dbReference>
<dbReference type="CDD" id="cd00054">
    <property type="entry name" value="EGF_CA"/>
    <property type="match status" value="2"/>
</dbReference>
<protein>
    <recommendedName>
        <fullName evidence="5">Uromodulin</fullName>
    </recommendedName>
</protein>
<dbReference type="InterPro" id="IPR024731">
    <property type="entry name" value="NELL2-like_EGF"/>
</dbReference>
<keyword evidence="18" id="KW-0449">Lipoprotein</keyword>
<dbReference type="Pfam" id="PF23283">
    <property type="entry name" value="D8C_UMOD"/>
    <property type="match status" value="1"/>
</dbReference>
<evidence type="ECO:0000256" key="4">
    <source>
        <dbReference type="ARBA" id="ARBA00004613"/>
    </source>
</evidence>
<dbReference type="InterPro" id="IPR017977">
    <property type="entry name" value="ZP_dom_CS"/>
</dbReference>
<dbReference type="GO" id="GO:0005509">
    <property type="term" value="F:calcium ion binding"/>
    <property type="evidence" value="ECO:0007669"/>
    <property type="project" value="InterPro"/>
</dbReference>
<organism evidence="24 25">
    <name type="scientific">Geotrypetes seraphini</name>
    <name type="common">Gaboon caecilian</name>
    <name type="synonym">Caecilia seraphini</name>
    <dbReference type="NCBI Taxonomy" id="260995"/>
    <lineage>
        <taxon>Eukaryota</taxon>
        <taxon>Metazoa</taxon>
        <taxon>Chordata</taxon>
        <taxon>Craniata</taxon>
        <taxon>Vertebrata</taxon>
        <taxon>Euteleostomi</taxon>
        <taxon>Amphibia</taxon>
        <taxon>Gymnophiona</taxon>
        <taxon>Geotrypetes</taxon>
    </lineage>
</organism>
<feature type="domain" description="ZP" evidence="23">
    <location>
        <begin position="579"/>
        <end position="837"/>
    </location>
</feature>
<dbReference type="GO" id="GO:0045087">
    <property type="term" value="P:innate immune response"/>
    <property type="evidence" value="ECO:0007669"/>
    <property type="project" value="UniProtKB-KW"/>
</dbReference>
<dbReference type="GO" id="GO:0005576">
    <property type="term" value="C:extracellular region"/>
    <property type="evidence" value="ECO:0007669"/>
    <property type="project" value="UniProtKB-SubCell"/>
</dbReference>
<evidence type="ECO:0000256" key="1">
    <source>
        <dbReference type="ARBA" id="ARBA00004303"/>
    </source>
</evidence>
<evidence type="ECO:0000256" key="7">
    <source>
        <dbReference type="ARBA" id="ARBA00022525"/>
    </source>
</evidence>
<keyword evidence="8 21" id="KW-0245">EGF-like domain</keyword>
<evidence type="ECO:0000256" key="21">
    <source>
        <dbReference type="PROSITE-ProRule" id="PRU00076"/>
    </source>
</evidence>
<dbReference type="InterPro" id="IPR001507">
    <property type="entry name" value="ZP_dom"/>
</dbReference>
<dbReference type="SMART" id="SM00179">
    <property type="entry name" value="EGF_CA"/>
    <property type="match status" value="2"/>
</dbReference>
<dbReference type="Pfam" id="PF12947">
    <property type="entry name" value="EGF_3"/>
    <property type="match status" value="2"/>
</dbReference>
<dbReference type="KEGG" id="gsh:117369243"/>
<comment type="subcellular location">
    <subcellularLocation>
        <location evidence="1">Apical cell membrane</location>
        <topology evidence="1">Lipid-anchor</topology>
        <topology evidence="1">GPI-anchor</topology>
    </subcellularLocation>
    <subcellularLocation>
        <location evidence="3">Basolateral cell membrane</location>
        <topology evidence="3">Lipid-anchor</topology>
        <topology evidence="3">GPI-anchor</topology>
    </subcellularLocation>
    <subcellularLocation>
        <location evidence="2">Cell projection</location>
        <location evidence="2">Cilium membrane</location>
    </subcellularLocation>
    <subcellularLocation>
        <location evidence="4">Secreted</location>
    </subcellularLocation>
</comment>
<dbReference type="FunCoup" id="A0A6P8SK70">
    <property type="interactions" value="11"/>
</dbReference>
<dbReference type="PROSITE" id="PS01186">
    <property type="entry name" value="EGF_2"/>
    <property type="match status" value="3"/>
</dbReference>
<dbReference type="InterPro" id="IPR042235">
    <property type="entry name" value="ZP-C_dom"/>
</dbReference>
<dbReference type="Proteomes" id="UP000515159">
    <property type="component" value="Chromosome 11"/>
</dbReference>
<dbReference type="OrthoDB" id="2015116at2759"/>
<keyword evidence="9" id="KW-0399">Innate immunity</keyword>
<dbReference type="Pfam" id="PF00100">
    <property type="entry name" value="Zona_pellucida"/>
    <property type="match status" value="1"/>
</dbReference>
<keyword evidence="6" id="KW-1003">Cell membrane</keyword>
<dbReference type="InterPro" id="IPR009030">
    <property type="entry name" value="Growth_fac_rcpt_cys_sf"/>
</dbReference>
<name>A0A6P8SK70_GEOSA</name>
<dbReference type="FunFam" id="2.10.25.10:FF:000038">
    <property type="entry name" value="Fibrillin 2"/>
    <property type="match status" value="2"/>
</dbReference>
<evidence type="ECO:0000256" key="8">
    <source>
        <dbReference type="ARBA" id="ARBA00022536"/>
    </source>
</evidence>
<evidence type="ECO:0000313" key="24">
    <source>
        <dbReference type="Proteomes" id="UP000515159"/>
    </source>
</evidence>
<dbReference type="InterPro" id="IPR055355">
    <property type="entry name" value="ZP-C"/>
</dbReference>
<evidence type="ECO:0000259" key="22">
    <source>
        <dbReference type="PROSITE" id="PS50026"/>
    </source>
</evidence>
<keyword evidence="16" id="KW-0325">Glycoprotein</keyword>
<dbReference type="SUPFAM" id="SSF57184">
    <property type="entry name" value="Growth factor receptor domain"/>
    <property type="match status" value="1"/>
</dbReference>
<evidence type="ECO:0000256" key="11">
    <source>
        <dbReference type="ARBA" id="ARBA00022729"/>
    </source>
</evidence>
<evidence type="ECO:0000256" key="17">
    <source>
        <dbReference type="ARBA" id="ARBA00023273"/>
    </source>
</evidence>
<dbReference type="PROSITE" id="PS01187">
    <property type="entry name" value="EGF_CA"/>
    <property type="match status" value="1"/>
</dbReference>
<evidence type="ECO:0000256" key="20">
    <source>
        <dbReference type="ARBA" id="ARBA00046503"/>
    </source>
</evidence>
<proteinExistence type="predicted"/>
<evidence type="ECO:0000256" key="10">
    <source>
        <dbReference type="ARBA" id="ARBA00022622"/>
    </source>
</evidence>
<keyword evidence="14" id="KW-0472">Membrane</keyword>
<comment type="subunit">
    <text evidence="20">Homodimer that then polymerizes into long filaments. The filaments can additionally assemble laterally to form a sheet. The filaments consist of a zigzag-shaped backbone with laterally protruding arms which interact with bacterial adhesin fimH. Two fimH molecules can bind to a single UMOD monomer.</text>
</comment>
<gene>
    <name evidence="25" type="primary">LOC117369243</name>
</gene>
<dbReference type="PANTHER" id="PTHR14002:SF40">
    <property type="entry name" value="UROMODULIN"/>
    <property type="match status" value="1"/>
</dbReference>
<comment type="caution">
    <text evidence="21">Lacks conserved residue(s) required for the propagation of feature annotation.</text>
</comment>
<keyword evidence="15" id="KW-1015">Disulfide bond</keyword>
<evidence type="ECO:0000256" key="2">
    <source>
        <dbReference type="ARBA" id="ARBA00004309"/>
    </source>
</evidence>
<dbReference type="GO" id="GO:0016324">
    <property type="term" value="C:apical plasma membrane"/>
    <property type="evidence" value="ECO:0007669"/>
    <property type="project" value="UniProtKB-SubCell"/>
</dbReference>
<dbReference type="PANTHER" id="PTHR14002">
    <property type="entry name" value="ENDOGLIN/TGF-BETA RECEPTOR TYPE III"/>
    <property type="match status" value="1"/>
</dbReference>
<dbReference type="InterPro" id="IPR000742">
    <property type="entry name" value="EGF"/>
</dbReference>
<dbReference type="Gene3D" id="2.60.40.3210">
    <property type="entry name" value="Zona pellucida, ZP-N domain"/>
    <property type="match status" value="1"/>
</dbReference>
<dbReference type="InterPro" id="IPR018097">
    <property type="entry name" value="EGF_Ca-bd_CS"/>
</dbReference>
<dbReference type="SMART" id="SM00181">
    <property type="entry name" value="EGF"/>
    <property type="match status" value="4"/>
</dbReference>
<keyword evidence="24" id="KW-1185">Reference proteome</keyword>
<keyword evidence="12" id="KW-0677">Repeat</keyword>
<dbReference type="PROSITE" id="PS50026">
    <property type="entry name" value="EGF_3"/>
    <property type="match status" value="2"/>
</dbReference>
<dbReference type="AlphaFoldDB" id="A0A6P8SK70"/>
<dbReference type="RefSeq" id="XP_033819400.1">
    <property type="nucleotide sequence ID" value="XM_033963509.1"/>
</dbReference>
<dbReference type="PROSITE" id="PS51034">
    <property type="entry name" value="ZP_2"/>
    <property type="match status" value="1"/>
</dbReference>
<evidence type="ECO:0000256" key="16">
    <source>
        <dbReference type="ARBA" id="ARBA00023180"/>
    </source>
</evidence>
<evidence type="ECO:0000256" key="5">
    <source>
        <dbReference type="ARBA" id="ARBA00015737"/>
    </source>
</evidence>
<dbReference type="PROSITE" id="PS00010">
    <property type="entry name" value="ASX_HYDROXYL"/>
    <property type="match status" value="2"/>
</dbReference>
<dbReference type="Gene3D" id="2.10.25.10">
    <property type="entry name" value="Laminin"/>
    <property type="match status" value="3"/>
</dbReference>
<evidence type="ECO:0000256" key="19">
    <source>
        <dbReference type="ARBA" id="ARBA00045741"/>
    </source>
</evidence>
<comment type="function">
    <text evidence="19">Functions in biogenesis and organization of the apical membrane of epithelial cells of the thick ascending limb of Henle's loop (TALH), where it promotes formation of complex filamentous gel-like structure that may play a role in the water barrier permeability. May serve as a receptor for binding and endocytosis of cytokines (IL-1, IL-2) and TNF. Facilitates neutrophil migration across renal epithelia.</text>
</comment>
<dbReference type="FunFam" id="2.60.40.4100:FF:000001">
    <property type="entry name" value="alpha-tectorin isoform X1"/>
    <property type="match status" value="1"/>
</dbReference>
<sequence length="887" mass="97843">MSDDLQQLQMVNEWLLDRVLARFPCGARQYTMVEFNDPSVGPSYNTTSKKEFADFFNNIVAIGGGDCPEYTMRGLELALETSPPHSFILVLTDASAKDFNETSTVNRVYSLINAKQCQVYFLITGLCSDLGDPQFLIYRDIAANSFGHVFQVSLSDLGKVFNHLDFTLSRPINSSTRLLSGDYNYNGSHSEFFEIAQKYNALIVTTDGFIPNIRVVGPDGVEAQVKQIVSESWGSMSLVKNPPKGRWTLQIQAGGPHSVRIEGFTAANTSSTAHCSECHANATCEEYIGIRECSCKDGFIGDGFTCSDIDECAYSWSNNCSSGYCVNTIGSYDCRCPTGYTKVSGHLCIDIDECSRPDLNRCHPQAICTNYNGYYTCTCFSGYYGDGYHCEIDECGFESCAFGKECIKNLGSHFCSDPCVNHTVLNESWRSTTSYTRGSYCDRTKKGWYRFTGSGGTRLPESCVPTHRCNTLSPMWLNGTHPVDADGIVNRTACAHWNGNCCLWSRTVQIKSCPGGYHVYKLNGTPVCSLSYCTDPNYSNSSCSCTADEECKLVNGTSGCYCKNDYGSYDMENLHPILKCGTNEMKVSFPMCQLENLVRNPKSIRLRDSSCVGFRERNYTNLFSLVTSILGRQCGTESDKNKTHVTYTNIAYLPPRMNTFIARDKEVKISFSCTYPLDMKLSLETALRPVMSAVNISVGGTGQFQARMALYKDQNYISPYEGSEVKLSTKAILYVGAILEGGDTSQFVLVLRNCYATPTRNSTDPMKYLIIKNSCPNKQDPTIRVAENGVSVQGRFSIQLFKFVGDYDLVYLHCEIRLCNTKAASCAPTCSGVQSRSSDVGEDYSIMVGPIARAGVWPSPFPLQSGSSGICAPWTLLLPAIIAVATG</sequence>
<reference evidence="25" key="1">
    <citation type="submission" date="2025-08" db="UniProtKB">
        <authorList>
            <consortium name="RefSeq"/>
        </authorList>
    </citation>
    <scope>IDENTIFICATION</scope>
</reference>
<evidence type="ECO:0000256" key="18">
    <source>
        <dbReference type="ARBA" id="ARBA00023288"/>
    </source>
</evidence>